<evidence type="ECO:0000313" key="1">
    <source>
        <dbReference type="EMBL" id="GAI13372.1"/>
    </source>
</evidence>
<proteinExistence type="predicted"/>
<organism evidence="1">
    <name type="scientific">marine sediment metagenome</name>
    <dbReference type="NCBI Taxonomy" id="412755"/>
    <lineage>
        <taxon>unclassified sequences</taxon>
        <taxon>metagenomes</taxon>
        <taxon>ecological metagenomes</taxon>
    </lineage>
</organism>
<feature type="non-terminal residue" evidence="1">
    <location>
        <position position="1"/>
    </location>
</feature>
<sequence length="81" mass="9353">WMSTFQVQIAMRRLYALKNKTTRDILEELEAEKAVIQERDDKTQMFRWGSTKEGVEFWIGKTENIPASTVLVAATSACVRE</sequence>
<comment type="caution">
    <text evidence="1">The sequence shown here is derived from an EMBL/GenBank/DDBJ whole genome shotgun (WGS) entry which is preliminary data.</text>
</comment>
<gene>
    <name evidence="1" type="ORF">S06H3_09050</name>
</gene>
<dbReference type="AlphaFoldDB" id="X1L1Z6"/>
<protein>
    <submittedName>
        <fullName evidence="1">Uncharacterized protein</fullName>
    </submittedName>
</protein>
<accession>X1L1Z6</accession>
<dbReference type="EMBL" id="BARV01003918">
    <property type="protein sequence ID" value="GAI13372.1"/>
    <property type="molecule type" value="Genomic_DNA"/>
</dbReference>
<name>X1L1Z6_9ZZZZ</name>
<reference evidence="1" key="1">
    <citation type="journal article" date="2014" name="Front. Microbiol.">
        <title>High frequency of phylogenetically diverse reductive dehalogenase-homologous genes in deep subseafloor sedimentary metagenomes.</title>
        <authorList>
            <person name="Kawai M."/>
            <person name="Futagami T."/>
            <person name="Toyoda A."/>
            <person name="Takaki Y."/>
            <person name="Nishi S."/>
            <person name="Hori S."/>
            <person name="Arai W."/>
            <person name="Tsubouchi T."/>
            <person name="Morono Y."/>
            <person name="Uchiyama I."/>
            <person name="Ito T."/>
            <person name="Fujiyama A."/>
            <person name="Inagaki F."/>
            <person name="Takami H."/>
        </authorList>
    </citation>
    <scope>NUCLEOTIDE SEQUENCE</scope>
    <source>
        <strain evidence="1">Expedition CK06-06</strain>
    </source>
</reference>